<proteinExistence type="predicted"/>
<name>A0A4C2AI60_EUMVA</name>
<organism evidence="1 2">
    <name type="scientific">Eumeta variegata</name>
    <name type="common">Bagworm moth</name>
    <name type="synonym">Eumeta japonica</name>
    <dbReference type="NCBI Taxonomy" id="151549"/>
    <lineage>
        <taxon>Eukaryota</taxon>
        <taxon>Metazoa</taxon>
        <taxon>Ecdysozoa</taxon>
        <taxon>Arthropoda</taxon>
        <taxon>Hexapoda</taxon>
        <taxon>Insecta</taxon>
        <taxon>Pterygota</taxon>
        <taxon>Neoptera</taxon>
        <taxon>Endopterygota</taxon>
        <taxon>Lepidoptera</taxon>
        <taxon>Glossata</taxon>
        <taxon>Ditrysia</taxon>
        <taxon>Tineoidea</taxon>
        <taxon>Psychidae</taxon>
        <taxon>Oiketicinae</taxon>
        <taxon>Eumeta</taxon>
    </lineage>
</organism>
<evidence type="ECO:0000313" key="1">
    <source>
        <dbReference type="EMBL" id="GBP98307.1"/>
    </source>
</evidence>
<dbReference type="EMBL" id="BGZK01003116">
    <property type="protein sequence ID" value="GBP98307.1"/>
    <property type="molecule type" value="Genomic_DNA"/>
</dbReference>
<sequence length="150" mass="16244">MLLRDRNGLDVCYGEIVLAATALTEVCYDILAAKFMCAGRHPAASRPTLLPLHKRAPGKRNGGGCSKSVHTKLVPEIQPDVVAAGTETSDVRLVRPIAGRSLERGGLAINRKTTNNGTGSRDENVSTDLDLVCRRYRPGNRTAEHNVVQR</sequence>
<comment type="caution">
    <text evidence="1">The sequence shown here is derived from an EMBL/GenBank/DDBJ whole genome shotgun (WGS) entry which is preliminary data.</text>
</comment>
<reference evidence="1 2" key="1">
    <citation type="journal article" date="2019" name="Commun. Biol.">
        <title>The bagworm genome reveals a unique fibroin gene that provides high tensile strength.</title>
        <authorList>
            <person name="Kono N."/>
            <person name="Nakamura H."/>
            <person name="Ohtoshi R."/>
            <person name="Tomita M."/>
            <person name="Numata K."/>
            <person name="Arakawa K."/>
        </authorList>
    </citation>
    <scope>NUCLEOTIDE SEQUENCE [LARGE SCALE GENOMIC DNA]</scope>
</reference>
<protein>
    <submittedName>
        <fullName evidence="1">Uncharacterized protein</fullName>
    </submittedName>
</protein>
<dbReference type="AlphaFoldDB" id="A0A4C2AI60"/>
<dbReference type="Proteomes" id="UP000299102">
    <property type="component" value="Unassembled WGS sequence"/>
</dbReference>
<gene>
    <name evidence="1" type="ORF">EVAR_68955_1</name>
</gene>
<evidence type="ECO:0000313" key="2">
    <source>
        <dbReference type="Proteomes" id="UP000299102"/>
    </source>
</evidence>
<accession>A0A4C2AI60</accession>
<keyword evidence="2" id="KW-1185">Reference proteome</keyword>